<keyword evidence="7" id="KW-0732">Signal</keyword>
<keyword evidence="2" id="KW-0862">Zinc</keyword>
<dbReference type="Pfam" id="PF11951">
    <property type="entry name" value="Fungal_trans_2"/>
    <property type="match status" value="1"/>
</dbReference>
<keyword evidence="4" id="KW-0238">DNA-binding</keyword>
<dbReference type="RefSeq" id="XP_040779110.1">
    <property type="nucleotide sequence ID" value="XM_040925331.1"/>
</dbReference>
<dbReference type="PANTHER" id="PTHR37534">
    <property type="entry name" value="TRANSCRIPTIONAL ACTIVATOR PROTEIN UGA3"/>
    <property type="match status" value="1"/>
</dbReference>
<dbReference type="GeneID" id="63842460"/>
<dbReference type="Proteomes" id="UP000803844">
    <property type="component" value="Unassembled WGS sequence"/>
</dbReference>
<gene>
    <name evidence="8" type="ORF">M406DRAFT_70243</name>
</gene>
<dbReference type="GO" id="GO:0000976">
    <property type="term" value="F:transcription cis-regulatory region binding"/>
    <property type="evidence" value="ECO:0007669"/>
    <property type="project" value="TreeGrafter"/>
</dbReference>
<accession>A0A9P4Y831</accession>
<reference evidence="8" key="1">
    <citation type="journal article" date="2020" name="Phytopathology">
        <title>Genome sequence of the chestnut blight fungus Cryphonectria parasitica EP155: A fundamental resource for an archetypical invasive plant pathogen.</title>
        <authorList>
            <person name="Crouch J.A."/>
            <person name="Dawe A."/>
            <person name="Aerts A."/>
            <person name="Barry K."/>
            <person name="Churchill A.C.L."/>
            <person name="Grimwood J."/>
            <person name="Hillman B."/>
            <person name="Milgroom M.G."/>
            <person name="Pangilinan J."/>
            <person name="Smith M."/>
            <person name="Salamov A."/>
            <person name="Schmutz J."/>
            <person name="Yadav J."/>
            <person name="Grigoriev I.V."/>
            <person name="Nuss D."/>
        </authorList>
    </citation>
    <scope>NUCLEOTIDE SEQUENCE</scope>
    <source>
        <strain evidence="8">EP155</strain>
    </source>
</reference>
<name>A0A9P4Y831_CRYP1</name>
<dbReference type="OrthoDB" id="5069333at2759"/>
<protein>
    <submittedName>
        <fullName evidence="8">Uncharacterized protein</fullName>
    </submittedName>
</protein>
<dbReference type="GO" id="GO:0003700">
    <property type="term" value="F:DNA-binding transcription factor activity"/>
    <property type="evidence" value="ECO:0007669"/>
    <property type="project" value="TreeGrafter"/>
</dbReference>
<dbReference type="InterPro" id="IPR021858">
    <property type="entry name" value="Fun_TF"/>
</dbReference>
<dbReference type="EMBL" id="MU032346">
    <property type="protein sequence ID" value="KAF3768149.1"/>
    <property type="molecule type" value="Genomic_DNA"/>
</dbReference>
<evidence type="ECO:0000256" key="6">
    <source>
        <dbReference type="ARBA" id="ARBA00023242"/>
    </source>
</evidence>
<comment type="caution">
    <text evidence="8">The sequence shown here is derived from an EMBL/GenBank/DDBJ whole genome shotgun (WGS) entry which is preliminary data.</text>
</comment>
<evidence type="ECO:0000256" key="3">
    <source>
        <dbReference type="ARBA" id="ARBA00023015"/>
    </source>
</evidence>
<dbReference type="AlphaFoldDB" id="A0A9P4Y831"/>
<evidence type="ECO:0000256" key="1">
    <source>
        <dbReference type="ARBA" id="ARBA00004123"/>
    </source>
</evidence>
<keyword evidence="6" id="KW-0539">Nucleus</keyword>
<evidence type="ECO:0000256" key="2">
    <source>
        <dbReference type="ARBA" id="ARBA00022833"/>
    </source>
</evidence>
<feature type="chain" id="PRO_5040396044" evidence="7">
    <location>
        <begin position="24"/>
        <end position="209"/>
    </location>
</feature>
<dbReference type="GO" id="GO:0045944">
    <property type="term" value="P:positive regulation of transcription by RNA polymerase II"/>
    <property type="evidence" value="ECO:0007669"/>
    <property type="project" value="TreeGrafter"/>
</dbReference>
<evidence type="ECO:0000256" key="4">
    <source>
        <dbReference type="ARBA" id="ARBA00023125"/>
    </source>
</evidence>
<dbReference type="GO" id="GO:0005634">
    <property type="term" value="C:nucleus"/>
    <property type="evidence" value="ECO:0007669"/>
    <property type="project" value="UniProtKB-SubCell"/>
</dbReference>
<keyword evidence="3" id="KW-0805">Transcription regulation</keyword>
<evidence type="ECO:0000256" key="5">
    <source>
        <dbReference type="ARBA" id="ARBA00023163"/>
    </source>
</evidence>
<feature type="signal peptide" evidence="7">
    <location>
        <begin position="1"/>
        <end position="23"/>
    </location>
</feature>
<evidence type="ECO:0000313" key="9">
    <source>
        <dbReference type="Proteomes" id="UP000803844"/>
    </source>
</evidence>
<dbReference type="PANTHER" id="PTHR37534:SF7">
    <property type="entry name" value="TRANSCRIPTIONAL ACTIVATOR PROTEIN UGA3"/>
    <property type="match status" value="1"/>
</dbReference>
<organism evidence="8 9">
    <name type="scientific">Cryphonectria parasitica (strain ATCC 38755 / EP155)</name>
    <dbReference type="NCBI Taxonomy" id="660469"/>
    <lineage>
        <taxon>Eukaryota</taxon>
        <taxon>Fungi</taxon>
        <taxon>Dikarya</taxon>
        <taxon>Ascomycota</taxon>
        <taxon>Pezizomycotina</taxon>
        <taxon>Sordariomycetes</taxon>
        <taxon>Sordariomycetidae</taxon>
        <taxon>Diaporthales</taxon>
        <taxon>Cryphonectriaceae</taxon>
        <taxon>Cryphonectria-Endothia species complex</taxon>
        <taxon>Cryphonectria</taxon>
    </lineage>
</organism>
<proteinExistence type="predicted"/>
<evidence type="ECO:0000256" key="7">
    <source>
        <dbReference type="SAM" id="SignalP"/>
    </source>
</evidence>
<evidence type="ECO:0000313" key="8">
    <source>
        <dbReference type="EMBL" id="KAF3768149.1"/>
    </source>
</evidence>
<comment type="subcellular location">
    <subcellularLocation>
        <location evidence="1">Nucleus</location>
    </subcellularLocation>
</comment>
<keyword evidence="5" id="KW-0804">Transcription</keyword>
<keyword evidence="9" id="KW-1185">Reference proteome</keyword>
<sequence length="209" mass="24022">MAHRPQWCSKSLLRLISAITSLADSKWSALHALKNDMTPGENSSVASCMETYEHQRHMLERQLYQHSFHEKHTSETEEDEEERHISGVKRLAALMYFYARVDESGPYESHMGRLTEEILQLLPRVSLRTNTLLWPLFIVGTLGIRPESDDNRILVLRTLDALQRTRQLGCVRKARFVIEDVWKARDLSLTDAARGWSILDGKHGNISLA</sequence>